<sequence>MANIDVLSVRFEEADDKYKSILPHLTGKFKKLVIEYQCRFSEAEVSNKYEYSLSLNLHAPLSGQAYNLGQIIAAPSRYVAIPNVKATELCIKRVYVIHVLTEWIACWTGAGVSITEYPGCCIPAGTFFVPVFQITLITVVAPRPPTTGVVIIMPPPNYGAYGWGGSCCCRW</sequence>
<dbReference type="RefSeq" id="WP_133677991.1">
    <property type="nucleotide sequence ID" value="NZ_SNZP01000001.1"/>
</dbReference>
<keyword evidence="2" id="KW-1185">Reference proteome</keyword>
<evidence type="ECO:0000313" key="1">
    <source>
        <dbReference type="EMBL" id="TDR82658.1"/>
    </source>
</evidence>
<name>A0A4R7BCI2_9NEIS</name>
<proteinExistence type="predicted"/>
<dbReference type="Proteomes" id="UP000295611">
    <property type="component" value="Unassembled WGS sequence"/>
</dbReference>
<gene>
    <name evidence="1" type="ORF">DFP86_10143</name>
</gene>
<dbReference type="AlphaFoldDB" id="A0A4R7BCI2"/>
<evidence type="ECO:0000313" key="2">
    <source>
        <dbReference type="Proteomes" id="UP000295611"/>
    </source>
</evidence>
<comment type="caution">
    <text evidence="1">The sequence shown here is derived from an EMBL/GenBank/DDBJ whole genome shotgun (WGS) entry which is preliminary data.</text>
</comment>
<accession>A0A4R7BCI2</accession>
<organism evidence="1 2">
    <name type="scientific">Paludibacterium purpuratum</name>
    <dbReference type="NCBI Taxonomy" id="1144873"/>
    <lineage>
        <taxon>Bacteria</taxon>
        <taxon>Pseudomonadati</taxon>
        <taxon>Pseudomonadota</taxon>
        <taxon>Betaproteobacteria</taxon>
        <taxon>Neisseriales</taxon>
        <taxon>Chromobacteriaceae</taxon>
        <taxon>Paludibacterium</taxon>
    </lineage>
</organism>
<reference evidence="1 2" key="1">
    <citation type="submission" date="2019-03" db="EMBL/GenBank/DDBJ databases">
        <title>Genomic Encyclopedia of Type Strains, Phase III (KMG-III): the genomes of soil and plant-associated and newly described type strains.</title>
        <authorList>
            <person name="Whitman W."/>
        </authorList>
    </citation>
    <scope>NUCLEOTIDE SEQUENCE [LARGE SCALE GENOMIC DNA]</scope>
    <source>
        <strain evidence="1 2">CECT 8976</strain>
    </source>
</reference>
<dbReference type="EMBL" id="SNZP01000001">
    <property type="protein sequence ID" value="TDR82658.1"/>
    <property type="molecule type" value="Genomic_DNA"/>
</dbReference>
<protein>
    <submittedName>
        <fullName evidence="1">Uncharacterized protein</fullName>
    </submittedName>
</protein>